<reference evidence="1 4" key="2">
    <citation type="journal article" date="2020" name="FEMS Microbiol. Ecol.">
        <title>Temporal dynamics of bacterial communities during seed development and maturation.</title>
        <authorList>
            <person name="Chesneau G."/>
            <person name="Torres-Cortes G."/>
            <person name="Briand M."/>
            <person name="Darrasse A."/>
            <person name="Preveaux A."/>
            <person name="Marais C."/>
            <person name="Jacques M.A."/>
            <person name="Shade A."/>
            <person name="Barret M."/>
        </authorList>
    </citation>
    <scope>NUCLEOTIDE SEQUENCE [LARGE SCALE GENOMIC DNA]</scope>
    <source>
        <strain evidence="1 4">CFBP13732</strain>
    </source>
</reference>
<protein>
    <submittedName>
        <fullName evidence="2">Uncharacterized protein</fullName>
    </submittedName>
</protein>
<reference evidence="2 3" key="1">
    <citation type="journal article" date="2019" name="Sci. Rep.">
        <title>Differences in resource use lead to coexistence of seed-transmitted microbial populations.</title>
        <authorList>
            <person name="Torres-Cortes G."/>
            <person name="Garcia B.J."/>
            <person name="Compant S."/>
            <person name="Rezki S."/>
            <person name="Jones P."/>
            <person name="Preveaux A."/>
            <person name="Briand M."/>
            <person name="Roulet A."/>
            <person name="Bouchez O."/>
            <person name="Jacobson D."/>
            <person name="Barret M."/>
        </authorList>
    </citation>
    <scope>NUCLEOTIDE SEQUENCE [LARGE SCALE GENOMIC DNA]</scope>
    <source>
        <strain evidence="2 3">CFBP13511</strain>
    </source>
</reference>
<dbReference type="Proteomes" id="UP000661012">
    <property type="component" value="Unassembled WGS sequence"/>
</dbReference>
<gene>
    <name evidence="2" type="ORF">EpCFBP13511_11735</name>
    <name evidence="1" type="ORF">IFT93_18365</name>
</gene>
<dbReference type="EMBL" id="JACYNN010000017">
    <property type="protein sequence ID" value="MBD8108358.1"/>
    <property type="molecule type" value="Genomic_DNA"/>
</dbReference>
<dbReference type="OrthoDB" id="1366335at2"/>
<evidence type="ECO:0000313" key="4">
    <source>
        <dbReference type="Proteomes" id="UP000661012"/>
    </source>
</evidence>
<keyword evidence="4" id="KW-1185">Reference proteome</keyword>
<accession>A0A4U3FAY7</accession>
<dbReference type="STRING" id="1219360.GCA_001571305_00090"/>
<evidence type="ECO:0000313" key="1">
    <source>
        <dbReference type="EMBL" id="MBD8108358.1"/>
    </source>
</evidence>
<proteinExistence type="predicted"/>
<dbReference type="RefSeq" id="WP_137269274.1">
    <property type="nucleotide sequence ID" value="NZ_CP146504.1"/>
</dbReference>
<comment type="caution">
    <text evidence="2">The sequence shown here is derived from an EMBL/GenBank/DDBJ whole genome shotgun (WGS) entry which is preliminary data.</text>
</comment>
<organism evidence="2 3">
    <name type="scientific">Erwinia persicina</name>
    <dbReference type="NCBI Taxonomy" id="55211"/>
    <lineage>
        <taxon>Bacteria</taxon>
        <taxon>Pseudomonadati</taxon>
        <taxon>Pseudomonadota</taxon>
        <taxon>Gammaproteobacteria</taxon>
        <taxon>Enterobacterales</taxon>
        <taxon>Erwiniaceae</taxon>
        <taxon>Erwinia</taxon>
    </lineage>
</organism>
<dbReference type="Proteomes" id="UP000306393">
    <property type="component" value="Unassembled WGS sequence"/>
</dbReference>
<dbReference type="EMBL" id="QGAC01000010">
    <property type="protein sequence ID" value="TKJ89952.1"/>
    <property type="molecule type" value="Genomic_DNA"/>
</dbReference>
<evidence type="ECO:0000313" key="3">
    <source>
        <dbReference type="Proteomes" id="UP000306393"/>
    </source>
</evidence>
<dbReference type="AlphaFoldDB" id="A0A4U3FAY7"/>
<evidence type="ECO:0000313" key="2">
    <source>
        <dbReference type="EMBL" id="TKJ89952.1"/>
    </source>
</evidence>
<name>A0A4U3FAY7_9GAMM</name>
<sequence>MTNIATIRELAGKRGYRDNPVYRQAMINMRLDAFTDEDVQYLQALYQASKDAFSRNQIICAFALTPPDRNLKTFLLAAFKKERMVDMRLAALRGFAHYATEEEVSPLMDKLTEVIRKLPEQARYPYQEYELLRSPFGLPYLVEKYGYPCFTRASEQLHTQYQALPALCKGFFTLDAQGRHIALLPPEETKARLAQLLSQSV</sequence>